<evidence type="ECO:0000256" key="2">
    <source>
        <dbReference type="ARBA" id="ARBA00022840"/>
    </source>
</evidence>
<keyword evidence="7" id="KW-1185">Reference proteome</keyword>
<dbReference type="SUPFAM" id="SSF52540">
    <property type="entry name" value="P-loop containing nucleoside triphosphate hydrolases"/>
    <property type="match status" value="1"/>
</dbReference>
<dbReference type="RefSeq" id="WP_076482956.1">
    <property type="nucleotide sequence ID" value="NZ_FTNT01000018.1"/>
</dbReference>
<comment type="pathway">
    <text evidence="3">Cofactor biosynthesis; coenzyme A biosynthesis; CoA from (R)-pantothenate: step 5/5.</text>
</comment>
<dbReference type="AlphaFoldDB" id="A0A1N7HG13"/>
<dbReference type="Gene3D" id="3.40.50.300">
    <property type="entry name" value="P-loop containing nucleotide triphosphate hydrolases"/>
    <property type="match status" value="1"/>
</dbReference>
<dbReference type="EMBL" id="FTNT01000018">
    <property type="protein sequence ID" value="SIS23834.1"/>
    <property type="molecule type" value="Genomic_DNA"/>
</dbReference>
<feature type="binding site" evidence="3">
    <location>
        <begin position="11"/>
        <end position="16"/>
    </location>
    <ligand>
        <name>ATP</name>
        <dbReference type="ChEBI" id="CHEBI:30616"/>
    </ligand>
</feature>
<dbReference type="HAMAP" id="MF_00376">
    <property type="entry name" value="Dephospho_CoA_kinase"/>
    <property type="match status" value="1"/>
</dbReference>
<dbReference type="Proteomes" id="UP000186218">
    <property type="component" value="Unassembled WGS sequence"/>
</dbReference>
<accession>A0A1N7HG13</accession>
<keyword evidence="2 3" id="KW-0067">ATP-binding</keyword>
<comment type="catalytic activity">
    <reaction evidence="3">
        <text>3'-dephospho-CoA + ATP = ADP + CoA + H(+)</text>
        <dbReference type="Rhea" id="RHEA:18245"/>
        <dbReference type="ChEBI" id="CHEBI:15378"/>
        <dbReference type="ChEBI" id="CHEBI:30616"/>
        <dbReference type="ChEBI" id="CHEBI:57287"/>
        <dbReference type="ChEBI" id="CHEBI:57328"/>
        <dbReference type="ChEBI" id="CHEBI:456216"/>
        <dbReference type="EC" id="2.7.1.24"/>
    </reaction>
</comment>
<dbReference type="InterPro" id="IPR001977">
    <property type="entry name" value="Depp_CoAkinase"/>
</dbReference>
<reference evidence="6 7" key="1">
    <citation type="submission" date="2017-01" db="EMBL/GenBank/DDBJ databases">
        <authorList>
            <person name="Mah S.A."/>
            <person name="Swanson W.J."/>
            <person name="Moy G.W."/>
            <person name="Vacquier V.D."/>
        </authorList>
    </citation>
    <scope>NUCLEOTIDE SEQUENCE [LARGE SCALE GENOMIC DNA]</scope>
    <source>
        <strain evidence="6 7">CPCC 203464</strain>
    </source>
</reference>
<dbReference type="STRING" id="1344003.SAMN05445060_4181"/>
<gene>
    <name evidence="3" type="primary">coaE</name>
    <name evidence="6" type="ORF">SAMN05445060_4181</name>
</gene>
<dbReference type="NCBIfam" id="TIGR00152">
    <property type="entry name" value="dephospho-CoA kinase"/>
    <property type="match status" value="1"/>
</dbReference>
<organism evidence="6 7">
    <name type="scientific">Williamsia sterculiae</name>
    <dbReference type="NCBI Taxonomy" id="1344003"/>
    <lineage>
        <taxon>Bacteria</taxon>
        <taxon>Bacillati</taxon>
        <taxon>Actinomycetota</taxon>
        <taxon>Actinomycetes</taxon>
        <taxon>Mycobacteriales</taxon>
        <taxon>Nocardiaceae</taxon>
        <taxon>Williamsia</taxon>
    </lineage>
</organism>
<evidence type="ECO:0000256" key="4">
    <source>
        <dbReference type="NCBIfam" id="TIGR00152"/>
    </source>
</evidence>
<dbReference type="UniPathway" id="UPA00241">
    <property type="reaction ID" value="UER00356"/>
</dbReference>
<evidence type="ECO:0000256" key="5">
    <source>
        <dbReference type="SAM" id="MobiDB-lite"/>
    </source>
</evidence>
<keyword evidence="3 6" id="KW-0418">Kinase</keyword>
<proteinExistence type="inferred from homology"/>
<comment type="function">
    <text evidence="3">Catalyzes the phosphorylation of the 3'-hydroxyl group of dephosphocoenzyme A to form coenzyme A.</text>
</comment>
<comment type="subcellular location">
    <subcellularLocation>
        <location evidence="3">Cytoplasm</location>
    </subcellularLocation>
</comment>
<dbReference type="GO" id="GO:0005737">
    <property type="term" value="C:cytoplasm"/>
    <property type="evidence" value="ECO:0007669"/>
    <property type="project" value="UniProtKB-SubCell"/>
</dbReference>
<dbReference type="NCBIfam" id="NF002879">
    <property type="entry name" value="PRK03333.1"/>
    <property type="match status" value="1"/>
</dbReference>
<keyword evidence="1 3" id="KW-0547">Nucleotide-binding</keyword>
<dbReference type="PANTHER" id="PTHR10695">
    <property type="entry name" value="DEPHOSPHO-COA KINASE-RELATED"/>
    <property type="match status" value="1"/>
</dbReference>
<comment type="similarity">
    <text evidence="3">Belongs to the CoaE family.</text>
</comment>
<evidence type="ECO:0000313" key="6">
    <source>
        <dbReference type="EMBL" id="SIS23834.1"/>
    </source>
</evidence>
<dbReference type="OrthoDB" id="9812943at2"/>
<protein>
    <recommendedName>
        <fullName evidence="3 4">Dephospho-CoA kinase</fullName>
        <ecNumber evidence="3 4">2.7.1.24</ecNumber>
    </recommendedName>
    <alternativeName>
        <fullName evidence="3">Dephosphocoenzyme A kinase</fullName>
    </alternativeName>
</protein>
<dbReference type="GO" id="GO:0004140">
    <property type="term" value="F:dephospho-CoA kinase activity"/>
    <property type="evidence" value="ECO:0007669"/>
    <property type="project" value="UniProtKB-UniRule"/>
</dbReference>
<evidence type="ECO:0000313" key="7">
    <source>
        <dbReference type="Proteomes" id="UP000186218"/>
    </source>
</evidence>
<name>A0A1N7HG13_9NOCA</name>
<dbReference type="InterPro" id="IPR027417">
    <property type="entry name" value="P-loop_NTPase"/>
</dbReference>
<feature type="region of interest" description="Disordered" evidence="5">
    <location>
        <begin position="264"/>
        <end position="300"/>
    </location>
</feature>
<evidence type="ECO:0000256" key="1">
    <source>
        <dbReference type="ARBA" id="ARBA00022741"/>
    </source>
</evidence>
<dbReference type="GO" id="GO:0015937">
    <property type="term" value="P:coenzyme A biosynthetic process"/>
    <property type="evidence" value="ECO:0007669"/>
    <property type="project" value="UniProtKB-UniRule"/>
</dbReference>
<dbReference type="EC" id="2.7.1.24" evidence="3 4"/>
<keyword evidence="3" id="KW-0808">Transferase</keyword>
<dbReference type="CDD" id="cd02022">
    <property type="entry name" value="DPCK"/>
    <property type="match status" value="1"/>
</dbReference>
<dbReference type="GO" id="GO:0005524">
    <property type="term" value="F:ATP binding"/>
    <property type="evidence" value="ECO:0007669"/>
    <property type="project" value="UniProtKB-UniRule"/>
</dbReference>
<dbReference type="PROSITE" id="PS51219">
    <property type="entry name" value="DPCK"/>
    <property type="match status" value="1"/>
</dbReference>
<dbReference type="Pfam" id="PF01121">
    <property type="entry name" value="CoaE"/>
    <property type="match status" value="1"/>
</dbReference>
<dbReference type="PANTHER" id="PTHR10695:SF46">
    <property type="entry name" value="BIFUNCTIONAL COENZYME A SYNTHASE-RELATED"/>
    <property type="match status" value="1"/>
</dbReference>
<evidence type="ECO:0000256" key="3">
    <source>
        <dbReference type="HAMAP-Rule" id="MF_00376"/>
    </source>
</evidence>
<sequence length="300" mass="31545">MIRVGLSGGIGAGKSTVARTFTDLGARLVDSDVIAREVVAPGTTGLEQLVAAFGSDILADDGSLDRPALAAKAFADDEQRLKLNAITHPLVAARTWELVGSAPHDAIVVQDIPLLVENGMAPWFHLVVIVHADEKVRVDRLTNHRGMASDDARARIRAQATVEERRAAADVWLDNSGAPEAVVAAARSLWTDRLVPFERNVRSHTPAETTGVVDGDHAARARLLARLRALCGEQAEHVDVDQGSGDALVSVTDDAAAAALSETLSDGGFPARPHTDGGDVRTLSSADPGRPATVHLRAAS</sequence>
<keyword evidence="3" id="KW-0173">Coenzyme A biosynthesis</keyword>
<keyword evidence="3" id="KW-0963">Cytoplasm</keyword>